<dbReference type="FunFam" id="1.20.58.340:FF:000004">
    <property type="entry name" value="Magnesium transport protein CorA"/>
    <property type="match status" value="1"/>
</dbReference>
<comment type="similarity">
    <text evidence="2">Belongs to the CorA metal ion transporter (MIT) (TC 1.A.35) family.</text>
</comment>
<evidence type="ECO:0000256" key="3">
    <source>
        <dbReference type="ARBA" id="ARBA00022448"/>
    </source>
</evidence>
<dbReference type="Pfam" id="PF01544">
    <property type="entry name" value="CorA"/>
    <property type="match status" value="1"/>
</dbReference>
<evidence type="ECO:0000256" key="8">
    <source>
        <dbReference type="ARBA" id="ARBA00023065"/>
    </source>
</evidence>
<comment type="caution">
    <text evidence="13">The sequence shown here is derived from an EMBL/GenBank/DDBJ whole genome shotgun (WGS) entry which is preliminary data.</text>
</comment>
<keyword evidence="6" id="KW-0460">Magnesium</keyword>
<dbReference type="EMBL" id="VSSQ01000900">
    <property type="protein sequence ID" value="MPM02813.1"/>
    <property type="molecule type" value="Genomic_DNA"/>
</dbReference>
<evidence type="ECO:0000256" key="11">
    <source>
        <dbReference type="ARBA" id="ARBA00045497"/>
    </source>
</evidence>
<dbReference type="AlphaFoldDB" id="A0A644WK72"/>
<evidence type="ECO:0000256" key="9">
    <source>
        <dbReference type="ARBA" id="ARBA00023136"/>
    </source>
</evidence>
<evidence type="ECO:0000256" key="2">
    <source>
        <dbReference type="ARBA" id="ARBA00009765"/>
    </source>
</evidence>
<dbReference type="PANTHER" id="PTHR46494">
    <property type="entry name" value="CORA FAMILY METAL ION TRANSPORTER (EUROFUNG)"/>
    <property type="match status" value="1"/>
</dbReference>
<protein>
    <submittedName>
        <fullName evidence="13">Cobalt/magnesium transport protein CorA</fullName>
    </submittedName>
</protein>
<dbReference type="NCBIfam" id="TIGR00383">
    <property type="entry name" value="corA"/>
    <property type="match status" value="1"/>
</dbReference>
<dbReference type="Gene3D" id="3.30.460.20">
    <property type="entry name" value="CorA soluble domain-like"/>
    <property type="match status" value="1"/>
</dbReference>
<accession>A0A644WK72</accession>
<dbReference type="InterPro" id="IPR002523">
    <property type="entry name" value="MgTranspt_CorA/ZnTranspt_ZntB"/>
</dbReference>
<keyword evidence="7 12" id="KW-1133">Transmembrane helix</keyword>
<evidence type="ECO:0000256" key="5">
    <source>
        <dbReference type="ARBA" id="ARBA00022692"/>
    </source>
</evidence>
<evidence type="ECO:0000256" key="12">
    <source>
        <dbReference type="SAM" id="Phobius"/>
    </source>
</evidence>
<comment type="catalytic activity">
    <reaction evidence="10">
        <text>Mg(2+)(in) = Mg(2+)(out)</text>
        <dbReference type="Rhea" id="RHEA:29827"/>
        <dbReference type="ChEBI" id="CHEBI:18420"/>
    </reaction>
</comment>
<dbReference type="CDD" id="cd12828">
    <property type="entry name" value="TmCorA-like_1"/>
    <property type="match status" value="1"/>
</dbReference>
<gene>
    <name evidence="13" type="primary">corA_17</name>
    <name evidence="13" type="ORF">SDC9_49068</name>
</gene>
<feature type="transmembrane region" description="Helical" evidence="12">
    <location>
        <begin position="337"/>
        <end position="357"/>
    </location>
</feature>
<comment type="subcellular location">
    <subcellularLocation>
        <location evidence="1">Cell membrane</location>
        <topology evidence="1">Multi-pass membrane protein</topology>
    </subcellularLocation>
</comment>
<keyword evidence="5 12" id="KW-0812">Transmembrane</keyword>
<evidence type="ECO:0000256" key="6">
    <source>
        <dbReference type="ARBA" id="ARBA00022842"/>
    </source>
</evidence>
<dbReference type="GO" id="GO:0005886">
    <property type="term" value="C:plasma membrane"/>
    <property type="evidence" value="ECO:0007669"/>
    <property type="project" value="UniProtKB-SubCell"/>
</dbReference>
<dbReference type="GO" id="GO:0015087">
    <property type="term" value="F:cobalt ion transmembrane transporter activity"/>
    <property type="evidence" value="ECO:0007669"/>
    <property type="project" value="InterPro"/>
</dbReference>
<evidence type="ECO:0000256" key="10">
    <source>
        <dbReference type="ARBA" id="ARBA00034269"/>
    </source>
</evidence>
<evidence type="ECO:0000256" key="7">
    <source>
        <dbReference type="ARBA" id="ARBA00022989"/>
    </source>
</evidence>
<keyword evidence="3" id="KW-0813">Transport</keyword>
<comment type="function">
    <text evidence="11">Mediates influx of magnesium ions. Alternates between open and closed states. Activated by low cytoplasmic Mg(2+) levels. Inactive when cytoplasmic Mg(2+) levels are high.</text>
</comment>
<dbReference type="InterPro" id="IPR045863">
    <property type="entry name" value="CorA_TM1_TM2"/>
</dbReference>
<keyword evidence="4" id="KW-1003">Cell membrane</keyword>
<keyword evidence="9 12" id="KW-0472">Membrane</keyword>
<evidence type="ECO:0000313" key="13">
    <source>
        <dbReference type="EMBL" id="MPM02813.1"/>
    </source>
</evidence>
<dbReference type="PANTHER" id="PTHR46494:SF1">
    <property type="entry name" value="CORA FAMILY METAL ION TRANSPORTER (EUROFUNG)"/>
    <property type="match status" value="1"/>
</dbReference>
<dbReference type="GO" id="GO:0015095">
    <property type="term" value="F:magnesium ion transmembrane transporter activity"/>
    <property type="evidence" value="ECO:0007669"/>
    <property type="project" value="InterPro"/>
</dbReference>
<reference evidence="13" key="1">
    <citation type="submission" date="2019-08" db="EMBL/GenBank/DDBJ databases">
        <authorList>
            <person name="Kucharzyk K."/>
            <person name="Murdoch R.W."/>
            <person name="Higgins S."/>
            <person name="Loffler F."/>
        </authorList>
    </citation>
    <scope>NUCLEOTIDE SEQUENCE</scope>
</reference>
<dbReference type="GO" id="GO:0000287">
    <property type="term" value="F:magnesium ion binding"/>
    <property type="evidence" value="ECO:0007669"/>
    <property type="project" value="TreeGrafter"/>
</dbReference>
<dbReference type="GO" id="GO:0050897">
    <property type="term" value="F:cobalt ion binding"/>
    <property type="evidence" value="ECO:0007669"/>
    <property type="project" value="TreeGrafter"/>
</dbReference>
<organism evidence="13">
    <name type="scientific">bioreactor metagenome</name>
    <dbReference type="NCBI Taxonomy" id="1076179"/>
    <lineage>
        <taxon>unclassified sequences</taxon>
        <taxon>metagenomes</taxon>
        <taxon>ecological metagenomes</taxon>
    </lineage>
</organism>
<proteinExistence type="inferred from homology"/>
<evidence type="ECO:0000256" key="4">
    <source>
        <dbReference type="ARBA" id="ARBA00022475"/>
    </source>
</evidence>
<evidence type="ECO:0000256" key="1">
    <source>
        <dbReference type="ARBA" id="ARBA00004651"/>
    </source>
</evidence>
<name>A0A644WK72_9ZZZZ</name>
<dbReference type="SUPFAM" id="SSF144083">
    <property type="entry name" value="Magnesium transport protein CorA, transmembrane region"/>
    <property type="match status" value="1"/>
</dbReference>
<dbReference type="SUPFAM" id="SSF143865">
    <property type="entry name" value="CorA soluble domain-like"/>
    <property type="match status" value="1"/>
</dbReference>
<dbReference type="InterPro" id="IPR045861">
    <property type="entry name" value="CorA_cytoplasmic_dom"/>
</dbReference>
<sequence>MNVPNKTKLSNPLRKIPLLNRKKADPGSFIFTGNTIVETIDIQLFEYNSVKCLEKSNIDVDNISNFKDKSSSYWLNIYGLNDTESIVVICEKQGIHNLVIQDILDVNQRPKFQEFETYSFLTLKSIVPCDSEVITEQISFVFGANFLISFQERKADFFDHIRQRLRENIGIQRERSSDYLLFTMLESILDNYFKTISKLEEEIDAFNFTDINKELSPNTLAIIESHKKFVSFVKKSILPIKEFVLAVERGECRNIEPRHVKYFLEIKDLCLTLIDSCEMNLSSLESAANLFFSIQGHRMNQVMKTLTIVATIFIPLTFIAGIYGMNFVNMPELEWKFGYLAVWIVMVLVLLVMLIFFKVKKWF</sequence>
<feature type="transmembrane region" description="Helical" evidence="12">
    <location>
        <begin position="305"/>
        <end position="325"/>
    </location>
</feature>
<keyword evidence="8" id="KW-0406">Ion transport</keyword>
<dbReference type="Gene3D" id="1.20.58.340">
    <property type="entry name" value="Magnesium transport protein CorA, transmembrane region"/>
    <property type="match status" value="2"/>
</dbReference>
<dbReference type="InterPro" id="IPR004488">
    <property type="entry name" value="Mg/Co-transport_prot_CorA"/>
</dbReference>